<dbReference type="GO" id="GO:0005829">
    <property type="term" value="C:cytosol"/>
    <property type="evidence" value="ECO:0007669"/>
    <property type="project" value="TreeGrafter"/>
</dbReference>
<dbReference type="GO" id="GO:0016791">
    <property type="term" value="F:phosphatase activity"/>
    <property type="evidence" value="ECO:0007669"/>
    <property type="project" value="UniProtKB-ARBA"/>
</dbReference>
<dbReference type="SFLD" id="SFLDG01140">
    <property type="entry name" value="C2.B:_Phosphomannomutase_and_P"/>
    <property type="match status" value="1"/>
</dbReference>
<dbReference type="NCBIfam" id="TIGR00099">
    <property type="entry name" value="Cof-subfamily"/>
    <property type="match status" value="1"/>
</dbReference>
<name>A0AAE7C044_9STAP</name>
<protein>
    <submittedName>
        <fullName evidence="1">Cof-type HAD-IIB family hydrolase</fullName>
    </submittedName>
</protein>
<gene>
    <name evidence="1" type="ORF">GTN30_04360</name>
</gene>
<dbReference type="InterPro" id="IPR036412">
    <property type="entry name" value="HAD-like_sf"/>
</dbReference>
<dbReference type="RefSeq" id="WP_138070742.1">
    <property type="nucleotide sequence ID" value="NZ_CP035309.1"/>
</dbReference>
<dbReference type="InterPro" id="IPR006379">
    <property type="entry name" value="HAD-SF_hydro_IIB"/>
</dbReference>
<dbReference type="CDD" id="cd07516">
    <property type="entry name" value="HAD_Pase"/>
    <property type="match status" value="1"/>
</dbReference>
<dbReference type="Pfam" id="PF08282">
    <property type="entry name" value="Hydrolase_3"/>
    <property type="match status" value="1"/>
</dbReference>
<dbReference type="SFLD" id="SFLDS00003">
    <property type="entry name" value="Haloacid_Dehalogenase"/>
    <property type="match status" value="1"/>
</dbReference>
<dbReference type="InterPro" id="IPR000150">
    <property type="entry name" value="Cof"/>
</dbReference>
<evidence type="ECO:0000313" key="1">
    <source>
        <dbReference type="EMBL" id="QIH77894.1"/>
    </source>
</evidence>
<keyword evidence="1" id="KW-0378">Hydrolase</keyword>
<dbReference type="PROSITE" id="PS01228">
    <property type="entry name" value="COF_1"/>
    <property type="match status" value="1"/>
</dbReference>
<dbReference type="PANTHER" id="PTHR10000:SF23">
    <property type="entry name" value="5-AMINO-6-(5-PHOSPHO-D-RIBITYLAMINO)URACIL PHOSPHATASE YITU"/>
    <property type="match status" value="1"/>
</dbReference>
<dbReference type="Gene3D" id="3.30.1240.10">
    <property type="match status" value="1"/>
</dbReference>
<dbReference type="GO" id="GO:0000287">
    <property type="term" value="F:magnesium ion binding"/>
    <property type="evidence" value="ECO:0007669"/>
    <property type="project" value="TreeGrafter"/>
</dbReference>
<reference evidence="1" key="1">
    <citation type="journal article" date="2020" name="Antimicrob. Agents Chemother.">
        <title>The novel macrolide resistance genes mef(D), msr(F) and msr(H) are present on resistance islands in Macrococcus canis, Macrococcus caseolyticus and Staphylococcus aureus.</title>
        <authorList>
            <person name="Schwendener S."/>
            <person name="Dona V."/>
            <person name="Perreten V."/>
        </authorList>
    </citation>
    <scope>NUCLEOTIDE SEQUENCE</scope>
    <source>
        <strain evidence="1">Epi0076A</strain>
    </source>
</reference>
<dbReference type="InterPro" id="IPR023214">
    <property type="entry name" value="HAD_sf"/>
</dbReference>
<accession>A0AAE7C044</accession>
<sequence>MEQHLICLDLDGTLLNSKQEITPLTKKVIRMLQDQGHKFIISTGRPYRASQIYYNELDLDTPIVNFNGAFVHHPCDMNFETFHETLDFEVAREIFSKIPHLNIKNIVAEIKDNVFLHYHDEYLFEGFSMGNPVIKIGDLLENITEPPTTILIQAEESEIPNIYKHFDEIYADRLEHRRWGAPFPVIEIVKKGISKAVGVKICHEYLNIKREHIIAFGDEDNDNEMIKYAGTGVAMGNAIDELKSIADEITASNNEDGIAKFLIQYFNLEVSQ</sequence>
<evidence type="ECO:0000313" key="2">
    <source>
        <dbReference type="Proteomes" id="UP000501122"/>
    </source>
</evidence>
<dbReference type="EMBL" id="CP047363">
    <property type="protein sequence ID" value="QIH77894.1"/>
    <property type="molecule type" value="Genomic_DNA"/>
</dbReference>
<dbReference type="AlphaFoldDB" id="A0AAE7C044"/>
<dbReference type="Proteomes" id="UP000501122">
    <property type="component" value="Chromosome"/>
</dbReference>
<dbReference type="PANTHER" id="PTHR10000">
    <property type="entry name" value="PHOSPHOSERINE PHOSPHATASE"/>
    <property type="match status" value="1"/>
</dbReference>
<organism evidence="1 2">
    <name type="scientific">Macrococcoides canis</name>
    <dbReference type="NCBI Taxonomy" id="1855823"/>
    <lineage>
        <taxon>Bacteria</taxon>
        <taxon>Bacillati</taxon>
        <taxon>Bacillota</taxon>
        <taxon>Bacilli</taxon>
        <taxon>Bacillales</taxon>
        <taxon>Staphylococcaceae</taxon>
        <taxon>Macrococcoides</taxon>
    </lineage>
</organism>
<dbReference type="Gene3D" id="3.40.50.1000">
    <property type="entry name" value="HAD superfamily/HAD-like"/>
    <property type="match status" value="1"/>
</dbReference>
<proteinExistence type="predicted"/>
<dbReference type="SUPFAM" id="SSF56784">
    <property type="entry name" value="HAD-like"/>
    <property type="match status" value="1"/>
</dbReference>
<dbReference type="NCBIfam" id="TIGR01484">
    <property type="entry name" value="HAD-SF-IIB"/>
    <property type="match status" value="1"/>
</dbReference>